<proteinExistence type="inferred from homology"/>
<dbReference type="EC" id="1.14.15.7" evidence="5"/>
<evidence type="ECO:0000256" key="13">
    <source>
        <dbReference type="ARBA" id="ARBA00049097"/>
    </source>
</evidence>
<keyword evidence="10" id="KW-0408">Iron</keyword>
<evidence type="ECO:0000313" key="16">
    <source>
        <dbReference type="Proteomes" id="UP001230188"/>
    </source>
</evidence>
<dbReference type="Gene3D" id="3.90.380.10">
    <property type="entry name" value="Naphthalene 1,2-dioxygenase Alpha Subunit, Chain A, domain 1"/>
    <property type="match status" value="2"/>
</dbReference>
<dbReference type="InterPro" id="IPR032503">
    <property type="entry name" value="FAO_M"/>
</dbReference>
<keyword evidence="9" id="KW-0560">Oxidoreductase</keyword>
<dbReference type="Pfam" id="PF00848">
    <property type="entry name" value="Ring_hydroxyl_A"/>
    <property type="match status" value="1"/>
</dbReference>
<keyword evidence="7" id="KW-0001">2Fe-2S</keyword>
<dbReference type="SUPFAM" id="SSF55961">
    <property type="entry name" value="Bet v1-like"/>
    <property type="match status" value="1"/>
</dbReference>
<dbReference type="SUPFAM" id="SSF54373">
    <property type="entry name" value="FAD-linked reductases, C-terminal domain"/>
    <property type="match status" value="1"/>
</dbReference>
<comment type="caution">
    <text evidence="15">The sequence shown here is derived from an EMBL/GenBank/DDBJ whole genome shotgun (WGS) entry which is preliminary data.</text>
</comment>
<comment type="similarity">
    <text evidence="4">Belongs to the choline monooxygenase family.</text>
</comment>
<evidence type="ECO:0000256" key="7">
    <source>
        <dbReference type="ARBA" id="ARBA00022714"/>
    </source>
</evidence>
<keyword evidence="16" id="KW-1185">Reference proteome</keyword>
<evidence type="ECO:0000256" key="8">
    <source>
        <dbReference type="ARBA" id="ARBA00022723"/>
    </source>
</evidence>
<dbReference type="InterPro" id="IPR001663">
    <property type="entry name" value="Rng_hydr_dOase-A"/>
</dbReference>
<keyword evidence="8" id="KW-0479">Metal-binding</keyword>
<dbReference type="InterPro" id="IPR036188">
    <property type="entry name" value="FAD/NAD-bd_sf"/>
</dbReference>
<keyword evidence="11" id="KW-0411">Iron-sulfur</keyword>
<keyword evidence="12" id="KW-0520">NAD</keyword>
<dbReference type="GO" id="GO:0005506">
    <property type="term" value="F:iron ion binding"/>
    <property type="evidence" value="ECO:0007669"/>
    <property type="project" value="InterPro"/>
</dbReference>
<comment type="function">
    <text evidence="2">Catalyzes the first step of the osmoprotectant glycine betaine synthesis.</text>
</comment>
<evidence type="ECO:0000256" key="9">
    <source>
        <dbReference type="ARBA" id="ARBA00023002"/>
    </source>
</evidence>
<comment type="cofactor">
    <cofactor evidence="1">
        <name>Fe cation</name>
        <dbReference type="ChEBI" id="CHEBI:24875"/>
    </cofactor>
</comment>
<evidence type="ECO:0000256" key="10">
    <source>
        <dbReference type="ARBA" id="ARBA00023004"/>
    </source>
</evidence>
<evidence type="ECO:0000256" key="6">
    <source>
        <dbReference type="ARBA" id="ARBA00014931"/>
    </source>
</evidence>
<dbReference type="Gene3D" id="3.30.9.10">
    <property type="entry name" value="D-Amino Acid Oxidase, subunit A, domain 2"/>
    <property type="match status" value="1"/>
</dbReference>
<dbReference type="GO" id="GO:0051537">
    <property type="term" value="F:2 iron, 2 sulfur cluster binding"/>
    <property type="evidence" value="ECO:0007669"/>
    <property type="project" value="UniProtKB-KW"/>
</dbReference>
<dbReference type="InterPro" id="IPR006076">
    <property type="entry name" value="FAD-dep_OxRdtase"/>
</dbReference>
<evidence type="ECO:0000313" key="15">
    <source>
        <dbReference type="EMBL" id="KAJ8603772.1"/>
    </source>
</evidence>
<evidence type="ECO:0000256" key="1">
    <source>
        <dbReference type="ARBA" id="ARBA00001962"/>
    </source>
</evidence>
<dbReference type="InterPro" id="IPR006222">
    <property type="entry name" value="GCVT_N"/>
</dbReference>
<dbReference type="EMBL" id="JAQMWT010000344">
    <property type="protein sequence ID" value="KAJ8603772.1"/>
    <property type="molecule type" value="Genomic_DNA"/>
</dbReference>
<dbReference type="Pfam" id="PF01266">
    <property type="entry name" value="DAO"/>
    <property type="match status" value="1"/>
</dbReference>
<name>A0AAD7XJ25_9STRA</name>
<evidence type="ECO:0000256" key="2">
    <source>
        <dbReference type="ARBA" id="ARBA00002149"/>
    </source>
</evidence>
<comment type="pathway">
    <text evidence="3">Amine and polyamine biosynthesis; betaine biosynthesis via choline pathway; betaine aldehyde from choline (monooxygenase route): step 1/1.</text>
</comment>
<comment type="catalytic activity">
    <reaction evidence="13">
        <text>choline + 2 reduced [2Fe-2S]-[ferredoxin] + O2 + 2 H(+) = betaine aldehyde hydrate + 2 oxidized [2Fe-2S]-[ferredoxin] + H2O</text>
        <dbReference type="Rhea" id="RHEA:17769"/>
        <dbReference type="Rhea" id="RHEA-COMP:10000"/>
        <dbReference type="Rhea" id="RHEA-COMP:10001"/>
        <dbReference type="ChEBI" id="CHEBI:15354"/>
        <dbReference type="ChEBI" id="CHEBI:15377"/>
        <dbReference type="ChEBI" id="CHEBI:15378"/>
        <dbReference type="ChEBI" id="CHEBI:15379"/>
        <dbReference type="ChEBI" id="CHEBI:15870"/>
        <dbReference type="ChEBI" id="CHEBI:33737"/>
        <dbReference type="ChEBI" id="CHEBI:33738"/>
        <dbReference type="EC" id="1.14.15.7"/>
    </reaction>
</comment>
<dbReference type="Proteomes" id="UP001230188">
    <property type="component" value="Unassembled WGS sequence"/>
</dbReference>
<accession>A0AAD7XJ25</accession>
<dbReference type="InterPro" id="IPR017941">
    <property type="entry name" value="Rieske_2Fe-2S"/>
</dbReference>
<dbReference type="CDD" id="cd03469">
    <property type="entry name" value="Rieske_RO_Alpha_N"/>
    <property type="match status" value="1"/>
</dbReference>
<reference evidence="15" key="1">
    <citation type="submission" date="2023-01" db="EMBL/GenBank/DDBJ databases">
        <title>Metagenome sequencing of chrysophaentin producing Chrysophaeum taylorii.</title>
        <authorList>
            <person name="Davison J."/>
            <person name="Bewley C."/>
        </authorList>
    </citation>
    <scope>NUCLEOTIDE SEQUENCE</scope>
    <source>
        <strain evidence="15">NIES-1699</strain>
    </source>
</reference>
<dbReference type="Gene3D" id="3.50.50.60">
    <property type="entry name" value="FAD/NAD(P)-binding domain"/>
    <property type="match status" value="1"/>
</dbReference>
<evidence type="ECO:0000259" key="14">
    <source>
        <dbReference type="PROSITE" id="PS51296"/>
    </source>
</evidence>
<protein>
    <recommendedName>
        <fullName evidence="6">Choline monooxygenase, chloroplastic</fullName>
        <ecNumber evidence="5">1.14.15.7</ecNumber>
    </recommendedName>
</protein>
<evidence type="ECO:0000256" key="5">
    <source>
        <dbReference type="ARBA" id="ARBA00012763"/>
    </source>
</evidence>
<dbReference type="InterPro" id="IPR015881">
    <property type="entry name" value="ARHD_Rieske_2Fe_2S"/>
</dbReference>
<dbReference type="InterPro" id="IPR036922">
    <property type="entry name" value="Rieske_2Fe-2S_sf"/>
</dbReference>
<dbReference type="SUPFAM" id="SSF51905">
    <property type="entry name" value="FAD/NAD(P)-binding domain"/>
    <property type="match status" value="1"/>
</dbReference>
<dbReference type="InterPro" id="IPR015879">
    <property type="entry name" value="Ring_hydroxy_dOase_asu_C_dom"/>
</dbReference>
<dbReference type="PANTHER" id="PTHR43756:SF5">
    <property type="entry name" value="CHOLINE MONOOXYGENASE, CHLOROPLASTIC"/>
    <property type="match status" value="1"/>
</dbReference>
<organism evidence="15 16">
    <name type="scientific">Chrysophaeum taylorii</name>
    <dbReference type="NCBI Taxonomy" id="2483200"/>
    <lineage>
        <taxon>Eukaryota</taxon>
        <taxon>Sar</taxon>
        <taxon>Stramenopiles</taxon>
        <taxon>Ochrophyta</taxon>
        <taxon>Pelagophyceae</taxon>
        <taxon>Pelagomonadales</taxon>
        <taxon>Pelagomonadaceae</taxon>
        <taxon>Chrysophaeum</taxon>
    </lineage>
</organism>
<gene>
    <name evidence="15" type="ORF">CTAYLR_000328</name>
</gene>
<dbReference type="Pfam" id="PF01571">
    <property type="entry name" value="GCV_T"/>
    <property type="match status" value="1"/>
</dbReference>
<evidence type="ECO:0000256" key="3">
    <source>
        <dbReference type="ARBA" id="ARBA00004866"/>
    </source>
</evidence>
<feature type="domain" description="Rieske" evidence="14">
    <location>
        <begin position="938"/>
        <end position="1015"/>
    </location>
</feature>
<dbReference type="InterPro" id="IPR027266">
    <property type="entry name" value="TrmE/GcvT-like"/>
</dbReference>
<dbReference type="SUPFAM" id="SSF50022">
    <property type="entry name" value="ISP domain"/>
    <property type="match status" value="1"/>
</dbReference>
<dbReference type="GO" id="GO:0019133">
    <property type="term" value="F:choline monooxygenase activity"/>
    <property type="evidence" value="ECO:0007669"/>
    <property type="project" value="UniProtKB-EC"/>
</dbReference>
<sequence>MLLERVVVVGGGVAGVSIARELARAGVRVKLFERSKQLCAGATWHAAGLVTRFAGSSKLKKLHVRSLQLLSEIHEKTEGGIGLHLSGSIRLVKAGDRDRALEARRHVELAKLYDEADAPTTLVTPAEIKALHPLVDTSHLELGVRTVRDGDVDPTLLANALAVDAKNAGATVVLGAEVSGVEKLATGEFRVSFDSNGSRPPEVCDAVVNATGLWSQRLSEQMGLGATHPAFVIEHHYAVTEPLPALAALRAKGERVPVLRDLAGSSYLRQEQDGILVGPYERLPPEAVHREWRREGPPMSWAWDLFPDKVDRLEEVMAHAMEYTMPALQEVGLASVVNGPTIWAPDSLPRCGRTRIPGYYDFNTLTYGIAHSMPLAEHLKTLMLDGEQPYDLAAECDPLRYGRWANDDYAAAKIAETYRMNNKPAYAFENRKAGRDVPHVHASEALATLAKVLKKHGALTSFSQGVETPLAFLPPTVQVVEEARFDNHEWAEAARREAEHVRASVGVGCATGFSKLVVRSRDDDGTAARALLADATTNVVPKTPGACRLTYAVAPKRGSVVAEFTVSNLTGCGLLSGDDATCYYVVGSRDYAGHDLEWLKTRARALGYDSSVVEIADVSTDIEILLLAGPDSKKTLLGLLDDDDAAAVVDSLGFLKFATRPVRVAGVEGVVIARVSFTGEAGYELHAPAESAASLFDAIVVSAGVEPFGSHATNSLRLEKGFKVKADLDFARFDEAGISAFTRKSFVRPPIDTPPARRAALFKIRAAPGFEWSVPGDSPIFSAAAGDKLVGFTTSSAFGTEANATLAAGFLLQPDTPTDLRVECFGMRWPCEILESPPAPVRGFDHKPPEMRRDLQHERPMPLAAQQRLLSTTAAPPSETVVPDEGRSSRPLAWTREEYFSGSRRSFEHASCFGGTMYTDEQIHADERRAIFRREWVIVGHASDLSKPGDVVPFEIAGAPLFAVNHKGTIKAYHNVCRHRGAKLVDRSMKNRAVISCPYHKWGYALDGRLVGTPCWDEVLPQNSADDRQLPRGLKEKFDTAHVANFDRKDFGLFPCDLKTWGGMLWARVGDRDGKGNVDLEAHLGDLPIQLRNYPLDEMVVARQITVDRINANWKILAENFSEYYHLPAVHPELCAVSGVDEHVRTQGAGKYLGFATAPLTNGGTAVDPVVAPPMPGLEGTPDAFAARHVMIYPSAFMSFYPHHVFRVILEPLSAGVTRERTHLVVHPKIYDDLGDERAEQTIDRFMAFHQKVNNEDMSICEAVQRGVMAPPYAGGRLSFRFEETIHRFQNLVADSLVGSGHRIPPADDDFDAFRDLEGPPAP</sequence>
<evidence type="ECO:0000256" key="4">
    <source>
        <dbReference type="ARBA" id="ARBA00010848"/>
    </source>
</evidence>
<dbReference type="SUPFAM" id="SSF103025">
    <property type="entry name" value="Folate-binding domain"/>
    <property type="match status" value="1"/>
</dbReference>
<dbReference type="Pfam" id="PF00355">
    <property type="entry name" value="Rieske"/>
    <property type="match status" value="1"/>
</dbReference>
<dbReference type="PROSITE" id="PS51296">
    <property type="entry name" value="RIESKE"/>
    <property type="match status" value="1"/>
</dbReference>
<dbReference type="Gene3D" id="3.30.1360.120">
    <property type="entry name" value="Probable tRNA modification gtpase trme, domain 1"/>
    <property type="match status" value="1"/>
</dbReference>
<evidence type="ECO:0000256" key="12">
    <source>
        <dbReference type="ARBA" id="ARBA00023027"/>
    </source>
</evidence>
<dbReference type="PROSITE" id="PS00570">
    <property type="entry name" value="RING_HYDROXYL_ALPHA"/>
    <property type="match status" value="1"/>
</dbReference>
<evidence type="ECO:0000256" key="11">
    <source>
        <dbReference type="ARBA" id="ARBA00023014"/>
    </source>
</evidence>
<dbReference type="Gene3D" id="2.102.10.10">
    <property type="entry name" value="Rieske [2Fe-2S] iron-sulphur domain"/>
    <property type="match status" value="1"/>
</dbReference>
<dbReference type="Pfam" id="PF16350">
    <property type="entry name" value="FAO_M"/>
    <property type="match status" value="1"/>
</dbReference>
<dbReference type="PRINTS" id="PR00090">
    <property type="entry name" value="RNGDIOXGNASE"/>
</dbReference>
<dbReference type="PANTHER" id="PTHR43756">
    <property type="entry name" value="CHOLINE MONOOXYGENASE, CHLOROPLASTIC"/>
    <property type="match status" value="1"/>
</dbReference>